<proteinExistence type="predicted"/>
<gene>
    <name evidence="2" type="ORF">GCM10022263_11920</name>
</gene>
<sequence>MNGPPEWPDVDVVIATHDRPVLVREAIAAVVGQEYAGRIRCIVVFDRSTPDRDLVRLDGGDGRVVDVIENRRSPGLAGARNSGVLHGRGDLVAFCDDDDVWLPGKLDRQVRALLQGDAPTCVTGIEVDYAGTTTTRVPTEADLELRHLVRRRVMEAHPSTVVVRRQDLLTTIGLVDEEIPGSYGEDFDWMIRAAGAGGFQVVAEPLVRVRWGGSQFSRQWATIVAAIDYGLAKHPVFREDRRAHARLLGRKAFALAALGDRSALRLAARTVRTSPREPRAYLATLVALHLVRAERLLDLAHRRGHGI</sequence>
<dbReference type="Proteomes" id="UP001500301">
    <property type="component" value="Unassembled WGS sequence"/>
</dbReference>
<dbReference type="Pfam" id="PF00535">
    <property type="entry name" value="Glycos_transf_2"/>
    <property type="match status" value="1"/>
</dbReference>
<reference evidence="3" key="1">
    <citation type="journal article" date="2019" name="Int. J. Syst. Evol. Microbiol.">
        <title>The Global Catalogue of Microorganisms (GCM) 10K type strain sequencing project: providing services to taxonomists for standard genome sequencing and annotation.</title>
        <authorList>
            <consortium name="The Broad Institute Genomics Platform"/>
            <consortium name="The Broad Institute Genome Sequencing Center for Infectious Disease"/>
            <person name="Wu L."/>
            <person name="Ma J."/>
        </authorList>
    </citation>
    <scope>NUCLEOTIDE SEQUENCE [LARGE SCALE GENOMIC DNA]</scope>
    <source>
        <strain evidence="3">JCM 17460</strain>
    </source>
</reference>
<dbReference type="CDD" id="cd00761">
    <property type="entry name" value="Glyco_tranf_GTA_type"/>
    <property type="match status" value="1"/>
</dbReference>
<dbReference type="PANTHER" id="PTHR43685:SF2">
    <property type="entry name" value="GLYCOSYLTRANSFERASE 2-LIKE DOMAIN-CONTAINING PROTEIN"/>
    <property type="match status" value="1"/>
</dbReference>
<evidence type="ECO:0000313" key="2">
    <source>
        <dbReference type="EMBL" id="GAA3524968.1"/>
    </source>
</evidence>
<feature type="domain" description="Glycosyltransferase 2-like" evidence="1">
    <location>
        <begin position="12"/>
        <end position="140"/>
    </location>
</feature>
<dbReference type="InterPro" id="IPR050834">
    <property type="entry name" value="Glycosyltransf_2"/>
</dbReference>
<evidence type="ECO:0000259" key="1">
    <source>
        <dbReference type="Pfam" id="PF00535"/>
    </source>
</evidence>
<protein>
    <recommendedName>
        <fullName evidence="1">Glycosyltransferase 2-like domain-containing protein</fullName>
    </recommendedName>
</protein>
<dbReference type="InterPro" id="IPR001173">
    <property type="entry name" value="Glyco_trans_2-like"/>
</dbReference>
<accession>A0ABP6UXS1</accession>
<name>A0ABP6UXS1_9ACTN</name>
<dbReference type="EMBL" id="BAABBB010000007">
    <property type="protein sequence ID" value="GAA3524968.1"/>
    <property type="molecule type" value="Genomic_DNA"/>
</dbReference>
<keyword evidence="3" id="KW-1185">Reference proteome</keyword>
<evidence type="ECO:0000313" key="3">
    <source>
        <dbReference type="Proteomes" id="UP001500301"/>
    </source>
</evidence>
<dbReference type="RefSeq" id="WP_218233837.1">
    <property type="nucleotide sequence ID" value="NZ_BAABBB010000007.1"/>
</dbReference>
<comment type="caution">
    <text evidence="2">The sequence shown here is derived from an EMBL/GenBank/DDBJ whole genome shotgun (WGS) entry which is preliminary data.</text>
</comment>
<dbReference type="PANTHER" id="PTHR43685">
    <property type="entry name" value="GLYCOSYLTRANSFERASE"/>
    <property type="match status" value="1"/>
</dbReference>
<organism evidence="2 3">
    <name type="scientific">Nocardioides daeguensis</name>
    <dbReference type="NCBI Taxonomy" id="908359"/>
    <lineage>
        <taxon>Bacteria</taxon>
        <taxon>Bacillati</taxon>
        <taxon>Actinomycetota</taxon>
        <taxon>Actinomycetes</taxon>
        <taxon>Propionibacteriales</taxon>
        <taxon>Nocardioidaceae</taxon>
        <taxon>Nocardioides</taxon>
    </lineage>
</organism>